<evidence type="ECO:0000256" key="1">
    <source>
        <dbReference type="ARBA" id="ARBA00005806"/>
    </source>
</evidence>
<dbReference type="InterPro" id="IPR010327">
    <property type="entry name" value="FldB/FldC_alpha/beta"/>
</dbReference>
<evidence type="ECO:0000313" key="3">
    <source>
        <dbReference type="Proteomes" id="UP000182975"/>
    </source>
</evidence>
<keyword evidence="3" id="KW-1185">Reference proteome</keyword>
<accession>A0A172RZ68</accession>
<reference evidence="3" key="1">
    <citation type="submission" date="2016-10" db="EMBL/GenBank/DDBJ databases">
        <authorList>
            <person name="Varghese N."/>
        </authorList>
    </citation>
    <scope>NUCLEOTIDE SEQUENCE [LARGE SCALE GENOMIC DNA]</scope>
    <source>
        <strain evidence="3">DSM 21843</strain>
    </source>
</reference>
<sequence>MDVVHTFGQLIMSQVDEHPRRAGRIMYAGWRAQLANLALVGERRLPPSRRYASRVAMSKITQALRHPENAAATSLFTPYEPLQVAGVLPYSVEQLSSFIGGSQAERAFLDKASDAGFSETMCSYHRVYLGAAAAGMLPKPAFVVYTTLACDGNLITFPAIQRQFDVPGFCIDVPFDRSQDAVASVARQLRQMVEFVQDCTHRTITHEALCETVARSWRSALAYRRFLQASPGKRLPGDMTTEMYAVLMNHLVSGSPETERFCQMLESDMRDAPESSGLRLVWMHTMPFSQQPLIDRVNFNDECFICASDMAADPMLVDVDPSQPYEAMARRLVYSCFNGEGENRVQRALELTRMTQADGVVLYNHWGCKATLGVSHLIKRRLEEEGMPCLLLDGDGIDVSNRSDGQTSTRFDAFLELLEGRRA</sequence>
<dbReference type="Gene3D" id="3.40.50.11900">
    <property type="match status" value="1"/>
</dbReference>
<dbReference type="Gene3D" id="3.40.50.11890">
    <property type="match status" value="1"/>
</dbReference>
<name>A0A172RZ68_9ACTN</name>
<dbReference type="Pfam" id="PF06050">
    <property type="entry name" value="HGD-D"/>
    <property type="match status" value="1"/>
</dbReference>
<proteinExistence type="inferred from homology"/>
<protein>
    <submittedName>
        <fullName evidence="2">Benzoyl-CoA reductase/2-hydroxyglutaryl-CoA dehydratase subunit, BcrC/BadD/HgdB</fullName>
    </submittedName>
</protein>
<gene>
    <name evidence="2" type="ORF">SAMN02910314_01051</name>
</gene>
<dbReference type="AlphaFoldDB" id="A0A172RZ68"/>
<dbReference type="GO" id="GO:0016836">
    <property type="term" value="F:hydro-lyase activity"/>
    <property type="evidence" value="ECO:0007669"/>
    <property type="project" value="UniProtKB-ARBA"/>
</dbReference>
<dbReference type="Proteomes" id="UP000182975">
    <property type="component" value="Unassembled WGS sequence"/>
</dbReference>
<dbReference type="KEGG" id="ddt:AAY81_07425"/>
<evidence type="ECO:0000313" key="2">
    <source>
        <dbReference type="EMBL" id="SEO74183.1"/>
    </source>
</evidence>
<dbReference type="PANTHER" id="PTHR30548:SF2">
    <property type="entry name" value="2-HYDROXYACYL-COA DEHYDRATASE,D-COMPONENT"/>
    <property type="match status" value="1"/>
</dbReference>
<comment type="similarity">
    <text evidence="1">Belongs to the FldB/FldC dehydratase alpha/beta subunit family.</text>
</comment>
<dbReference type="EMBL" id="FOEC01000005">
    <property type="protein sequence ID" value="SEO74183.1"/>
    <property type="molecule type" value="Genomic_DNA"/>
</dbReference>
<dbReference type="PANTHER" id="PTHR30548">
    <property type="entry name" value="2-HYDROXYGLUTARYL-COA DEHYDRATASE, D-COMPONENT-RELATED"/>
    <property type="match status" value="1"/>
</dbReference>
<dbReference type="STRING" id="79604.AAY81_07425"/>
<organism evidence="2 3">
    <name type="scientific">Denitrobacterium detoxificans</name>
    <dbReference type="NCBI Taxonomy" id="79604"/>
    <lineage>
        <taxon>Bacteria</taxon>
        <taxon>Bacillati</taxon>
        <taxon>Actinomycetota</taxon>
        <taxon>Coriobacteriia</taxon>
        <taxon>Eggerthellales</taxon>
        <taxon>Eggerthellaceae</taxon>
        <taxon>Denitrobacterium</taxon>
    </lineage>
</organism>
<dbReference type="RefSeq" id="WP_066663359.1">
    <property type="nucleotide sequence ID" value="NZ_CP011402.1"/>
</dbReference>